<comment type="caution">
    <text evidence="9">The sequence shown here is derived from an EMBL/GenBank/DDBJ whole genome shotgun (WGS) entry which is preliminary data.</text>
</comment>
<dbReference type="Proteomes" id="UP000288805">
    <property type="component" value="Unassembled WGS sequence"/>
</dbReference>
<dbReference type="GO" id="GO:0000160">
    <property type="term" value="P:phosphorelay signal transduction system"/>
    <property type="evidence" value="ECO:0007669"/>
    <property type="project" value="UniProtKB-KW"/>
</dbReference>
<keyword evidence="4" id="KW-0804">Transcription</keyword>
<evidence type="ECO:0000256" key="6">
    <source>
        <dbReference type="PROSITE-ProRule" id="PRU00169"/>
    </source>
</evidence>
<evidence type="ECO:0000256" key="3">
    <source>
        <dbReference type="ARBA" id="ARBA00023015"/>
    </source>
</evidence>
<feature type="domain" description="Response regulatory" evidence="8">
    <location>
        <begin position="1"/>
        <end position="108"/>
    </location>
</feature>
<evidence type="ECO:0000256" key="7">
    <source>
        <dbReference type="SAM" id="MobiDB-lite"/>
    </source>
</evidence>
<feature type="region of interest" description="Disordered" evidence="7">
    <location>
        <begin position="114"/>
        <end position="224"/>
    </location>
</feature>
<keyword evidence="3" id="KW-0805">Transcription regulation</keyword>
<dbReference type="AlphaFoldDB" id="A0A438JUU6"/>
<dbReference type="SUPFAM" id="SSF52172">
    <property type="entry name" value="CheY-like"/>
    <property type="match status" value="1"/>
</dbReference>
<reference evidence="9 10" key="1">
    <citation type="journal article" date="2018" name="PLoS Genet.">
        <title>Population sequencing reveals clonal diversity and ancestral inbreeding in the grapevine cultivar Chardonnay.</title>
        <authorList>
            <person name="Roach M.J."/>
            <person name="Johnson D.L."/>
            <person name="Bohlmann J."/>
            <person name="van Vuuren H.J."/>
            <person name="Jones S.J."/>
            <person name="Pretorius I.S."/>
            <person name="Schmidt S.A."/>
            <person name="Borneman A.R."/>
        </authorList>
    </citation>
    <scope>NUCLEOTIDE SEQUENCE [LARGE SCALE GENOMIC DNA]</scope>
    <source>
        <strain evidence="10">cv. Chardonnay</strain>
        <tissue evidence="9">Leaf</tissue>
    </source>
</reference>
<feature type="compositionally biased region" description="Basic residues" evidence="7">
    <location>
        <begin position="190"/>
        <end position="204"/>
    </location>
</feature>
<protein>
    <submittedName>
        <fullName evidence="9">Two-component response regulator ORR24</fullName>
    </submittedName>
</protein>
<dbReference type="GO" id="GO:0003677">
    <property type="term" value="F:DNA binding"/>
    <property type="evidence" value="ECO:0007669"/>
    <property type="project" value="InterPro"/>
</dbReference>
<dbReference type="PANTHER" id="PTHR43874">
    <property type="entry name" value="TWO-COMPONENT RESPONSE REGULATOR"/>
    <property type="match status" value="1"/>
</dbReference>
<dbReference type="EMBL" id="QGNW01000027">
    <property type="protein sequence ID" value="RVX12723.1"/>
    <property type="molecule type" value="Genomic_DNA"/>
</dbReference>
<gene>
    <name evidence="9" type="primary">RR24_0</name>
    <name evidence="9" type="ORF">CK203_011726</name>
</gene>
<dbReference type="Gene3D" id="3.40.50.2300">
    <property type="match status" value="1"/>
</dbReference>
<dbReference type="PROSITE" id="PS50110">
    <property type="entry name" value="RESPONSE_REGULATORY"/>
    <property type="match status" value="1"/>
</dbReference>
<dbReference type="InterPro" id="IPR011006">
    <property type="entry name" value="CheY-like_superfamily"/>
</dbReference>
<dbReference type="Gene3D" id="1.10.10.60">
    <property type="entry name" value="Homeodomain-like"/>
    <property type="match status" value="1"/>
</dbReference>
<dbReference type="InterPro" id="IPR009057">
    <property type="entry name" value="Homeodomain-like_sf"/>
</dbReference>
<dbReference type="GO" id="GO:0005634">
    <property type="term" value="C:nucleus"/>
    <property type="evidence" value="ECO:0007669"/>
    <property type="project" value="UniProtKB-SubCell"/>
</dbReference>
<evidence type="ECO:0000259" key="8">
    <source>
        <dbReference type="PROSITE" id="PS50110"/>
    </source>
</evidence>
<feature type="region of interest" description="Disordered" evidence="7">
    <location>
        <begin position="426"/>
        <end position="470"/>
    </location>
</feature>
<name>A0A438JUU6_VITVI</name>
<evidence type="ECO:0000313" key="10">
    <source>
        <dbReference type="Proteomes" id="UP000288805"/>
    </source>
</evidence>
<proteinExistence type="predicted"/>
<comment type="caution">
    <text evidence="6">Lacks conserved residue(s) required for the propagation of feature annotation.</text>
</comment>
<feature type="compositionally biased region" description="Low complexity" evidence="7">
    <location>
        <begin position="428"/>
        <end position="447"/>
    </location>
</feature>
<feature type="compositionally biased region" description="Basic and acidic residues" evidence="7">
    <location>
        <begin position="127"/>
        <end position="142"/>
    </location>
</feature>
<comment type="subcellular location">
    <subcellularLocation>
        <location evidence="1">Nucleus</location>
    </subcellularLocation>
</comment>
<evidence type="ECO:0000256" key="5">
    <source>
        <dbReference type="ARBA" id="ARBA00023242"/>
    </source>
</evidence>
<accession>A0A438JUU6</accession>
<keyword evidence="2" id="KW-0902">Two-component regulatory system</keyword>
<dbReference type="InterPro" id="IPR045279">
    <property type="entry name" value="ARR-like"/>
</dbReference>
<dbReference type="InterPro" id="IPR001789">
    <property type="entry name" value="Sig_transdc_resp-reg_receiver"/>
</dbReference>
<evidence type="ECO:0000256" key="4">
    <source>
        <dbReference type="ARBA" id="ARBA00023163"/>
    </source>
</evidence>
<dbReference type="SUPFAM" id="SSF46689">
    <property type="entry name" value="Homeodomain-like"/>
    <property type="match status" value="1"/>
</dbReference>
<dbReference type="PANTHER" id="PTHR43874:SF87">
    <property type="entry name" value="HTH MYB-TYPE DOMAIN-CONTAINING PROTEIN"/>
    <property type="match status" value="1"/>
</dbReference>
<sequence>MEEIWDPLAPKVPSIARVTTIELSSIAMSIYAERKDEFDVVMANVHLHNITDLEFVQEILKKNNTPIILMSSAGVMALRDQAPLVGACHFYEKPVSSSQLREVWQHVYRERLSKEEGRGKKVNNGNETERVQKASDPKDKNKQVIGEVGSGHHGDAQATETEQLRTMAADQNQRCGERKRANDDDDNKGGRRKNKRRINRKHSPSKAGREKNQNDRSSEKKQSMRWTRELHFKFIAAISKLGEAKANPKAIRDLMNVPNLSLRQIGHQLEKYKAQVQIIMDTCVDTPLWAPWSRNASTANVGGTTGVPQLQKQQGGLVRTETNPQLRLFPPVSLQPGSLNLKTPNNRIRPGYLGPNGSGHGRHQGPIQIREREPLPTPFMTNDKGKGKQALGFQGYSTAPYVPPVHHWQNPTRPPTFTRLSEEQHLMAGASSSANPPNSNVPAGNSSTLASASANQNIPGGPLAGHGGFDESDDLAWLTEWLSRSLKEDDTGPPTFDWSDM</sequence>
<evidence type="ECO:0000256" key="2">
    <source>
        <dbReference type="ARBA" id="ARBA00023012"/>
    </source>
</evidence>
<dbReference type="GO" id="GO:0009736">
    <property type="term" value="P:cytokinin-activated signaling pathway"/>
    <property type="evidence" value="ECO:0007669"/>
    <property type="project" value="InterPro"/>
</dbReference>
<evidence type="ECO:0000256" key="1">
    <source>
        <dbReference type="ARBA" id="ARBA00004123"/>
    </source>
</evidence>
<feature type="compositionally biased region" description="Basic and acidic residues" evidence="7">
    <location>
        <begin position="207"/>
        <end position="224"/>
    </location>
</feature>
<feature type="compositionally biased region" description="Polar residues" evidence="7">
    <location>
        <begin position="448"/>
        <end position="458"/>
    </location>
</feature>
<evidence type="ECO:0000313" key="9">
    <source>
        <dbReference type="EMBL" id="RVX12723.1"/>
    </source>
</evidence>
<keyword evidence="5" id="KW-0539">Nucleus</keyword>
<dbReference type="InterPro" id="IPR006447">
    <property type="entry name" value="Myb_dom_plants"/>
</dbReference>
<dbReference type="NCBIfam" id="TIGR01557">
    <property type="entry name" value="myb_SHAQKYF"/>
    <property type="match status" value="1"/>
</dbReference>
<organism evidence="9 10">
    <name type="scientific">Vitis vinifera</name>
    <name type="common">Grape</name>
    <dbReference type="NCBI Taxonomy" id="29760"/>
    <lineage>
        <taxon>Eukaryota</taxon>
        <taxon>Viridiplantae</taxon>
        <taxon>Streptophyta</taxon>
        <taxon>Embryophyta</taxon>
        <taxon>Tracheophyta</taxon>
        <taxon>Spermatophyta</taxon>
        <taxon>Magnoliopsida</taxon>
        <taxon>eudicotyledons</taxon>
        <taxon>Gunneridae</taxon>
        <taxon>Pentapetalae</taxon>
        <taxon>rosids</taxon>
        <taxon>Vitales</taxon>
        <taxon>Vitaceae</taxon>
        <taxon>Viteae</taxon>
        <taxon>Vitis</taxon>
    </lineage>
</organism>